<reference evidence="3 4" key="1">
    <citation type="submission" date="2011-07" db="EMBL/GenBank/DDBJ databases">
        <title>The complete genome of chromosome of Emticicia oligotrophica DSM 17448.</title>
        <authorList>
            <consortium name="US DOE Joint Genome Institute (JGI-PGF)"/>
            <person name="Lucas S."/>
            <person name="Han J."/>
            <person name="Lapidus A."/>
            <person name="Bruce D."/>
            <person name="Goodwin L."/>
            <person name="Pitluck S."/>
            <person name="Peters L."/>
            <person name="Kyrpides N."/>
            <person name="Mavromatis K."/>
            <person name="Ivanova N."/>
            <person name="Ovchinnikova G."/>
            <person name="Teshima H."/>
            <person name="Detter J.C."/>
            <person name="Tapia R."/>
            <person name="Han C."/>
            <person name="Land M."/>
            <person name="Hauser L."/>
            <person name="Markowitz V."/>
            <person name="Cheng J.-F."/>
            <person name="Hugenholtz P."/>
            <person name="Woyke T."/>
            <person name="Wu D."/>
            <person name="Tindall B."/>
            <person name="Pomrenke H."/>
            <person name="Brambilla E."/>
            <person name="Klenk H.-P."/>
            <person name="Eisen J.A."/>
        </authorList>
    </citation>
    <scope>NUCLEOTIDE SEQUENCE [LARGE SCALE GENOMIC DNA]</scope>
    <source>
        <strain evidence="3 4">DSM 17448</strain>
    </source>
</reference>
<organism evidence="3 4">
    <name type="scientific">Emticicia oligotrophica (strain DSM 17448 / CIP 109782 / MTCC 6937 / GPTSA100-15)</name>
    <dbReference type="NCBI Taxonomy" id="929562"/>
    <lineage>
        <taxon>Bacteria</taxon>
        <taxon>Pseudomonadati</taxon>
        <taxon>Bacteroidota</taxon>
        <taxon>Cytophagia</taxon>
        <taxon>Cytophagales</taxon>
        <taxon>Leadbetterellaceae</taxon>
        <taxon>Emticicia</taxon>
    </lineage>
</organism>
<dbReference type="EMBL" id="CP002961">
    <property type="protein sequence ID" value="AFK03108.1"/>
    <property type="molecule type" value="Genomic_DNA"/>
</dbReference>
<dbReference type="Pfam" id="PF07786">
    <property type="entry name" value="HGSNAT_cat"/>
    <property type="match status" value="1"/>
</dbReference>
<feature type="transmembrane region" description="Helical" evidence="1">
    <location>
        <begin position="306"/>
        <end position="325"/>
    </location>
</feature>
<dbReference type="InterPro" id="IPR012429">
    <property type="entry name" value="HGSNAT_cat"/>
</dbReference>
<feature type="domain" description="Heparan-alpha-glucosaminide N-acetyltransferase catalytic" evidence="2">
    <location>
        <begin position="4"/>
        <end position="99"/>
    </location>
</feature>
<evidence type="ECO:0000313" key="4">
    <source>
        <dbReference type="Proteomes" id="UP000002875"/>
    </source>
</evidence>
<sequence>MKQRLTSIDVFRGMTIMLMTIVNNPGDWSHIYAPLEHAEWHGCTPTDLVFPFFLFIVGISTVLSSPVKRFDSNTFERIITRALRIFLLGLFLNFFSKIHLGTLEGVPLMLIRLVLTGIATVLLLGDFDKKKQFYAAVGLFVFMISLCFSGIEDFASVRIPGVLQRIAMVYLIVSVLYATTNTTTQIVVGLVCLLGYWALMALVPVPNVGTANFEKGTNLAAWIDNLLLPGHLWSVSKTWDPEGILSTIPAIGTALAGVFTGKLLTNDFPKNKKAIYLLSAGVIGVMIGFLWNDYFPINKALWTSSYVLYVAGWALLVLGVLYFIIDVLGFEKWTKPFVIFGVNPMVVFFFSGIIPRALNMIKIAQPENVETPNTGLIEWLYRHWIEPFFAEPKDASLAGALTYLFIWFLILLWFDKKKMIFKV</sequence>
<dbReference type="PANTHER" id="PTHR31061:SF24">
    <property type="entry name" value="LD22376P"/>
    <property type="match status" value="1"/>
</dbReference>
<dbReference type="RefSeq" id="WP_015028806.1">
    <property type="nucleotide sequence ID" value="NC_018748.1"/>
</dbReference>
<gene>
    <name evidence="3" type="ordered locus">Emtol_1968</name>
</gene>
<feature type="transmembrane region" description="Helical" evidence="1">
    <location>
        <begin position="275"/>
        <end position="294"/>
    </location>
</feature>
<keyword evidence="1" id="KW-0472">Membrane</keyword>
<dbReference type="Proteomes" id="UP000002875">
    <property type="component" value="Chromosome"/>
</dbReference>
<feature type="transmembrane region" description="Helical" evidence="1">
    <location>
        <begin position="395"/>
        <end position="414"/>
    </location>
</feature>
<keyword evidence="1" id="KW-1133">Transmembrane helix</keyword>
<evidence type="ECO:0000259" key="2">
    <source>
        <dbReference type="Pfam" id="PF07786"/>
    </source>
</evidence>
<feature type="transmembrane region" description="Helical" evidence="1">
    <location>
        <begin position="132"/>
        <end position="151"/>
    </location>
</feature>
<feature type="transmembrane region" description="Helical" evidence="1">
    <location>
        <begin position="157"/>
        <end position="179"/>
    </location>
</feature>
<keyword evidence="1" id="KW-0812">Transmembrane</keyword>
<accession>A0ABM5N102</accession>
<name>A0ABM5N102_EMTOG</name>
<feature type="transmembrane region" description="Helical" evidence="1">
    <location>
        <begin position="186"/>
        <end position="205"/>
    </location>
</feature>
<feature type="transmembrane region" description="Helical" evidence="1">
    <location>
        <begin position="106"/>
        <end position="125"/>
    </location>
</feature>
<feature type="transmembrane region" description="Helical" evidence="1">
    <location>
        <begin position="243"/>
        <end position="263"/>
    </location>
</feature>
<protein>
    <recommendedName>
        <fullName evidence="2">Heparan-alpha-glucosaminide N-acetyltransferase catalytic domain-containing protein</fullName>
    </recommendedName>
</protein>
<feature type="transmembrane region" description="Helical" evidence="1">
    <location>
        <begin position="337"/>
        <end position="358"/>
    </location>
</feature>
<feature type="transmembrane region" description="Helical" evidence="1">
    <location>
        <begin position="79"/>
        <end position="100"/>
    </location>
</feature>
<proteinExistence type="predicted"/>
<keyword evidence="4" id="KW-1185">Reference proteome</keyword>
<dbReference type="PANTHER" id="PTHR31061">
    <property type="entry name" value="LD22376P"/>
    <property type="match status" value="1"/>
</dbReference>
<evidence type="ECO:0000256" key="1">
    <source>
        <dbReference type="SAM" id="Phobius"/>
    </source>
</evidence>
<evidence type="ECO:0000313" key="3">
    <source>
        <dbReference type="EMBL" id="AFK03108.1"/>
    </source>
</evidence>
<feature type="transmembrane region" description="Helical" evidence="1">
    <location>
        <begin position="48"/>
        <end position="67"/>
    </location>
</feature>